<dbReference type="AlphaFoldDB" id="A0A9P6RMZ2"/>
<dbReference type="PANTHER" id="PTHR13789">
    <property type="entry name" value="MONOOXYGENASE"/>
    <property type="match status" value="1"/>
</dbReference>
<sequence>MANTPASAAAQRPPHVMIVGGGVAGLLLAIMLTRANIPFDIYERAQTVKPLGAVMSLNVNILPVFEQLGLYDDLMKISFTSPGMRVLNEDMVELGYRDNDNIKE</sequence>
<feature type="transmembrane region" description="Helical" evidence="6">
    <location>
        <begin position="15"/>
        <end position="33"/>
    </location>
</feature>
<keyword evidence="6" id="KW-1133">Transmembrane helix</keyword>
<evidence type="ECO:0000256" key="3">
    <source>
        <dbReference type="ARBA" id="ARBA00022827"/>
    </source>
</evidence>
<dbReference type="Pfam" id="PF01494">
    <property type="entry name" value="FAD_binding_3"/>
    <property type="match status" value="1"/>
</dbReference>
<keyword evidence="5" id="KW-0503">Monooxygenase</keyword>
<organism evidence="8 9">
    <name type="scientific">Dissophora globulifera</name>
    <dbReference type="NCBI Taxonomy" id="979702"/>
    <lineage>
        <taxon>Eukaryota</taxon>
        <taxon>Fungi</taxon>
        <taxon>Fungi incertae sedis</taxon>
        <taxon>Mucoromycota</taxon>
        <taxon>Mortierellomycotina</taxon>
        <taxon>Mortierellomycetes</taxon>
        <taxon>Mortierellales</taxon>
        <taxon>Mortierellaceae</taxon>
        <taxon>Dissophora</taxon>
    </lineage>
</organism>
<dbReference type="SUPFAM" id="SSF51905">
    <property type="entry name" value="FAD/NAD(P)-binding domain"/>
    <property type="match status" value="1"/>
</dbReference>
<keyword evidence="3" id="KW-0274">FAD</keyword>
<keyword evidence="9" id="KW-1185">Reference proteome</keyword>
<comment type="similarity">
    <text evidence="1">Belongs to the paxM FAD-dependent monooxygenase family.</text>
</comment>
<reference evidence="8" key="1">
    <citation type="journal article" date="2020" name="Fungal Divers.">
        <title>Resolving the Mortierellaceae phylogeny through synthesis of multi-gene phylogenetics and phylogenomics.</title>
        <authorList>
            <person name="Vandepol N."/>
            <person name="Liber J."/>
            <person name="Desiro A."/>
            <person name="Na H."/>
            <person name="Kennedy M."/>
            <person name="Barry K."/>
            <person name="Grigoriev I.V."/>
            <person name="Miller A.N."/>
            <person name="O'Donnell K."/>
            <person name="Stajich J.E."/>
            <person name="Bonito G."/>
        </authorList>
    </citation>
    <scope>NUCLEOTIDE SEQUENCE</scope>
    <source>
        <strain evidence="8">REB-010B</strain>
    </source>
</reference>
<accession>A0A9P6RMZ2</accession>
<evidence type="ECO:0000259" key="7">
    <source>
        <dbReference type="Pfam" id="PF01494"/>
    </source>
</evidence>
<evidence type="ECO:0000256" key="6">
    <source>
        <dbReference type="SAM" id="Phobius"/>
    </source>
</evidence>
<dbReference type="EMBL" id="JAAAIP010000205">
    <property type="protein sequence ID" value="KAG0322659.1"/>
    <property type="molecule type" value="Genomic_DNA"/>
</dbReference>
<evidence type="ECO:0000256" key="1">
    <source>
        <dbReference type="ARBA" id="ARBA00007992"/>
    </source>
</evidence>
<dbReference type="PANTHER" id="PTHR13789:SF309">
    <property type="entry name" value="PUTATIVE (AFU_ORTHOLOGUE AFUA_6G14510)-RELATED"/>
    <property type="match status" value="1"/>
</dbReference>
<evidence type="ECO:0000256" key="5">
    <source>
        <dbReference type="ARBA" id="ARBA00023033"/>
    </source>
</evidence>
<dbReference type="Gene3D" id="3.50.50.60">
    <property type="entry name" value="FAD/NAD(P)-binding domain"/>
    <property type="match status" value="1"/>
</dbReference>
<name>A0A9P6RMZ2_9FUNG</name>
<dbReference type="Proteomes" id="UP000738325">
    <property type="component" value="Unassembled WGS sequence"/>
</dbReference>
<evidence type="ECO:0000256" key="2">
    <source>
        <dbReference type="ARBA" id="ARBA00022630"/>
    </source>
</evidence>
<dbReference type="OrthoDB" id="655030at2759"/>
<evidence type="ECO:0000313" key="9">
    <source>
        <dbReference type="Proteomes" id="UP000738325"/>
    </source>
</evidence>
<gene>
    <name evidence="8" type="ORF">BGZ99_003206</name>
</gene>
<keyword evidence="4" id="KW-0560">Oxidoreductase</keyword>
<feature type="domain" description="FAD-binding" evidence="7">
    <location>
        <begin position="16"/>
        <end position="86"/>
    </location>
</feature>
<dbReference type="InterPro" id="IPR002938">
    <property type="entry name" value="FAD-bd"/>
</dbReference>
<dbReference type="Gene3D" id="3.30.9.30">
    <property type="match status" value="1"/>
</dbReference>
<feature type="non-terminal residue" evidence="8">
    <location>
        <position position="104"/>
    </location>
</feature>
<comment type="caution">
    <text evidence="8">The sequence shown here is derived from an EMBL/GenBank/DDBJ whole genome shotgun (WGS) entry which is preliminary data.</text>
</comment>
<protein>
    <recommendedName>
        <fullName evidence="7">FAD-binding domain-containing protein</fullName>
    </recommendedName>
</protein>
<dbReference type="GO" id="GO:0071949">
    <property type="term" value="F:FAD binding"/>
    <property type="evidence" value="ECO:0007669"/>
    <property type="project" value="InterPro"/>
</dbReference>
<keyword evidence="6" id="KW-0472">Membrane</keyword>
<evidence type="ECO:0000313" key="8">
    <source>
        <dbReference type="EMBL" id="KAG0322659.1"/>
    </source>
</evidence>
<dbReference type="InterPro" id="IPR036188">
    <property type="entry name" value="FAD/NAD-bd_sf"/>
</dbReference>
<dbReference type="GO" id="GO:0004497">
    <property type="term" value="F:monooxygenase activity"/>
    <property type="evidence" value="ECO:0007669"/>
    <property type="project" value="UniProtKB-KW"/>
</dbReference>
<dbReference type="InterPro" id="IPR050493">
    <property type="entry name" value="FAD-dep_Monooxygenase_BioMet"/>
</dbReference>
<keyword evidence="2" id="KW-0285">Flavoprotein</keyword>
<evidence type="ECO:0000256" key="4">
    <source>
        <dbReference type="ARBA" id="ARBA00023002"/>
    </source>
</evidence>
<proteinExistence type="inferred from homology"/>
<keyword evidence="6" id="KW-0812">Transmembrane</keyword>